<accession>A0AAU7VAM8</accession>
<protein>
    <submittedName>
        <fullName evidence="3">Competence protein ComF</fullName>
    </submittedName>
</protein>
<feature type="region of interest" description="Disordered" evidence="2">
    <location>
        <begin position="148"/>
        <end position="167"/>
    </location>
</feature>
<comment type="similarity">
    <text evidence="1">Belongs to the ComF/GntX family.</text>
</comment>
<dbReference type="PANTHER" id="PTHR47505">
    <property type="entry name" value="DNA UTILIZATION PROTEIN YHGH"/>
    <property type="match status" value="1"/>
</dbReference>
<dbReference type="AlphaFoldDB" id="A0AAU7VAM8"/>
<evidence type="ECO:0000313" key="3">
    <source>
        <dbReference type="EMBL" id="XBW08473.1"/>
    </source>
</evidence>
<reference evidence="3" key="1">
    <citation type="submission" date="2023-11" db="EMBL/GenBank/DDBJ databases">
        <title>Scrofimicrobium hongkongense sp. nov., isolated from a patient with peritonitis.</title>
        <authorList>
            <person name="Lao H.Y."/>
            <person name="Wong A.Y.P."/>
            <person name="Ng T.L."/>
            <person name="Wong R.Y.L."/>
            <person name="Yau M.C.Y."/>
            <person name="Lam J.Y.W."/>
            <person name="Siu G.K.H."/>
        </authorList>
    </citation>
    <scope>NUCLEOTIDE SEQUENCE</scope>
    <source>
        <strain evidence="3">R131</strain>
    </source>
</reference>
<dbReference type="EMBL" id="CP138335">
    <property type="protein sequence ID" value="XBW08473.1"/>
    <property type="molecule type" value="Genomic_DNA"/>
</dbReference>
<dbReference type="KEGG" id="sapp:SAC06_02645"/>
<dbReference type="InterPro" id="IPR000836">
    <property type="entry name" value="PRTase_dom"/>
</dbReference>
<dbReference type="RefSeq" id="WP_350258672.1">
    <property type="nucleotide sequence ID" value="NZ_CP138335.1"/>
</dbReference>
<dbReference type="SUPFAM" id="SSF53271">
    <property type="entry name" value="PRTase-like"/>
    <property type="match status" value="1"/>
</dbReference>
<sequence>MSLLYPQSCAGCGRWDWRLCPDCQMLAGAEPNLGSLDNDWGVPTVPVWSLGRYGGPLRSIILSAKHERGQNLDGFLYQAGATLAVAAAEVLEPARQIWVVPAPSSWRRRWDRREIVPSVARGVGDSLAASLPGSRVRLAPALKLRVGRRSQTGRGSRARRSGREGAFSLVAEPPPGCAVVLVDDVLTTGATMREMWHEVGEPVQVGLVLARA</sequence>
<dbReference type="CDD" id="cd06223">
    <property type="entry name" value="PRTases_typeI"/>
    <property type="match status" value="1"/>
</dbReference>
<organism evidence="3">
    <name type="scientific">Scrofimicrobium appendicitidis</name>
    <dbReference type="NCBI Taxonomy" id="3079930"/>
    <lineage>
        <taxon>Bacteria</taxon>
        <taxon>Bacillati</taxon>
        <taxon>Actinomycetota</taxon>
        <taxon>Actinomycetes</taxon>
        <taxon>Actinomycetales</taxon>
        <taxon>Actinomycetaceae</taxon>
        <taxon>Scrofimicrobium</taxon>
    </lineage>
</organism>
<proteinExistence type="inferred from homology"/>
<gene>
    <name evidence="3" type="ORF">SAC06_02645</name>
</gene>
<name>A0AAU7VAM8_9ACTO</name>
<dbReference type="Gene3D" id="3.40.50.2020">
    <property type="match status" value="1"/>
</dbReference>
<dbReference type="PANTHER" id="PTHR47505:SF1">
    <property type="entry name" value="DNA UTILIZATION PROTEIN YHGH"/>
    <property type="match status" value="1"/>
</dbReference>
<dbReference type="InterPro" id="IPR051910">
    <property type="entry name" value="ComF/GntX_DNA_util-trans"/>
</dbReference>
<dbReference type="InterPro" id="IPR029057">
    <property type="entry name" value="PRTase-like"/>
</dbReference>
<evidence type="ECO:0000256" key="2">
    <source>
        <dbReference type="SAM" id="MobiDB-lite"/>
    </source>
</evidence>
<evidence type="ECO:0000256" key="1">
    <source>
        <dbReference type="ARBA" id="ARBA00008007"/>
    </source>
</evidence>